<dbReference type="CDD" id="cd04301">
    <property type="entry name" value="NAT_SF"/>
    <property type="match status" value="1"/>
</dbReference>
<dbReference type="EMBL" id="GIBP01011552">
    <property type="protein sequence ID" value="NDV40521.1"/>
    <property type="molecule type" value="Transcribed_RNA"/>
</dbReference>
<evidence type="ECO:0000313" key="2">
    <source>
        <dbReference type="EMBL" id="NDV40521.1"/>
    </source>
</evidence>
<proteinExistence type="predicted"/>
<dbReference type="InterPro" id="IPR045057">
    <property type="entry name" value="Gcn5-rel_NAT"/>
</dbReference>
<dbReference type="PANTHER" id="PTHR31435">
    <property type="entry name" value="PROTEIN NATD1"/>
    <property type="match status" value="1"/>
</dbReference>
<sequence length="96" mass="11328">MSTYQVQHDPSRRLFWITFEGQEKAVLEYRPLGPNHYDFYRTYVPPTQRGKGIADQLALAAFKEMEKQNAKINPSCSFIDTFFTKNPEWKHLESKL</sequence>
<dbReference type="Gene3D" id="3.40.630.30">
    <property type="match status" value="1"/>
</dbReference>
<dbReference type="PANTHER" id="PTHR31435:SF9">
    <property type="entry name" value="PROTEIN NATD1"/>
    <property type="match status" value="1"/>
</dbReference>
<evidence type="ECO:0000259" key="1">
    <source>
        <dbReference type="PROSITE" id="PS51729"/>
    </source>
</evidence>
<organism evidence="2">
    <name type="scientific">Arcella intermedia</name>
    <dbReference type="NCBI Taxonomy" id="1963864"/>
    <lineage>
        <taxon>Eukaryota</taxon>
        <taxon>Amoebozoa</taxon>
        <taxon>Tubulinea</taxon>
        <taxon>Elardia</taxon>
        <taxon>Arcellinida</taxon>
        <taxon>Sphaerothecina</taxon>
        <taxon>Arcellidae</taxon>
        <taxon>Arcella</taxon>
    </lineage>
</organism>
<dbReference type="AlphaFoldDB" id="A0A6B2LUZ9"/>
<name>A0A6B2LUZ9_9EUKA</name>
<protein>
    <recommendedName>
        <fullName evidence="1">N-acetyltransferase domain-containing protein</fullName>
    </recommendedName>
</protein>
<dbReference type="InterPro" id="IPR016181">
    <property type="entry name" value="Acyl_CoA_acyltransferase"/>
</dbReference>
<dbReference type="Pfam" id="PF14542">
    <property type="entry name" value="Acetyltransf_CG"/>
    <property type="match status" value="1"/>
</dbReference>
<feature type="domain" description="N-acetyltransferase" evidence="1">
    <location>
        <begin position="7"/>
        <end position="94"/>
    </location>
</feature>
<dbReference type="SUPFAM" id="SSF55729">
    <property type="entry name" value="Acyl-CoA N-acyltransferases (Nat)"/>
    <property type="match status" value="1"/>
</dbReference>
<reference evidence="2" key="1">
    <citation type="journal article" date="2020" name="J. Eukaryot. Microbiol.">
        <title>De novo Sequencing, Assembly and Annotation of the Transcriptome for the Free-Living Testate Amoeba Arcella intermedia.</title>
        <authorList>
            <person name="Ribeiro G.M."/>
            <person name="Porfirio-Sousa A.L."/>
            <person name="Maurer-Alcala X.X."/>
            <person name="Katz L.A."/>
            <person name="Lahr D.J.G."/>
        </authorList>
    </citation>
    <scope>NUCLEOTIDE SEQUENCE</scope>
</reference>
<dbReference type="InterPro" id="IPR031165">
    <property type="entry name" value="GNAT_YJDJ"/>
</dbReference>
<accession>A0A6B2LUZ9</accession>
<dbReference type="PROSITE" id="PS51729">
    <property type="entry name" value="GNAT_YJDJ"/>
    <property type="match status" value="1"/>
</dbReference>